<evidence type="ECO:0000256" key="7">
    <source>
        <dbReference type="SAM" id="SignalP"/>
    </source>
</evidence>
<evidence type="ECO:0000256" key="3">
    <source>
        <dbReference type="ARBA" id="ARBA00022729"/>
    </source>
</evidence>
<dbReference type="Proteomes" id="UP000275846">
    <property type="component" value="Unassembled WGS sequence"/>
</dbReference>
<keyword evidence="6" id="KW-0472">Membrane</keyword>
<dbReference type="EMBL" id="UYSU01033905">
    <property type="protein sequence ID" value="VDL93307.1"/>
    <property type="molecule type" value="Genomic_DNA"/>
</dbReference>
<dbReference type="FunFam" id="2.20.100.10:FF:000001">
    <property type="entry name" value="semaphorin-5A isoform X1"/>
    <property type="match status" value="1"/>
</dbReference>
<dbReference type="AlphaFoldDB" id="A0A183SRS4"/>
<dbReference type="InterPro" id="IPR000884">
    <property type="entry name" value="TSP1_rpt"/>
</dbReference>
<evidence type="ECO:0000256" key="4">
    <source>
        <dbReference type="ARBA" id="ARBA00022737"/>
    </source>
</evidence>
<evidence type="ECO:0000256" key="1">
    <source>
        <dbReference type="ARBA" id="ARBA00004613"/>
    </source>
</evidence>
<evidence type="ECO:0000313" key="10">
    <source>
        <dbReference type="Proteomes" id="UP000275846"/>
    </source>
</evidence>
<keyword evidence="3 7" id="KW-0732">Signal</keyword>
<keyword evidence="6" id="KW-0812">Transmembrane</keyword>
<proteinExistence type="predicted"/>
<comment type="subcellular location">
    <subcellularLocation>
        <location evidence="1">Secreted</location>
    </subcellularLocation>
</comment>
<feature type="signal peptide" evidence="7">
    <location>
        <begin position="1"/>
        <end position="16"/>
    </location>
</feature>
<dbReference type="InterPro" id="IPR052065">
    <property type="entry name" value="Compl_asym_regulator"/>
</dbReference>
<accession>A0A183SRS4</accession>
<dbReference type="SMART" id="SM00409">
    <property type="entry name" value="IG"/>
    <property type="match status" value="2"/>
</dbReference>
<dbReference type="Pfam" id="PF00090">
    <property type="entry name" value="TSP_1"/>
    <property type="match status" value="2"/>
</dbReference>
<dbReference type="PROSITE" id="PS50835">
    <property type="entry name" value="IG_LIKE"/>
    <property type="match status" value="1"/>
</dbReference>
<keyword evidence="5" id="KW-1015">Disulfide bond</keyword>
<dbReference type="PANTHER" id="PTHR22906:SF43">
    <property type="entry name" value="PROPERDIN"/>
    <property type="match status" value="1"/>
</dbReference>
<organism evidence="11">
    <name type="scientific">Schistocephalus solidus</name>
    <name type="common">Tapeworm</name>
    <dbReference type="NCBI Taxonomy" id="70667"/>
    <lineage>
        <taxon>Eukaryota</taxon>
        <taxon>Metazoa</taxon>
        <taxon>Spiralia</taxon>
        <taxon>Lophotrochozoa</taxon>
        <taxon>Platyhelminthes</taxon>
        <taxon>Cestoda</taxon>
        <taxon>Eucestoda</taxon>
        <taxon>Diphyllobothriidea</taxon>
        <taxon>Diphyllobothriidae</taxon>
        <taxon>Schistocephalus</taxon>
    </lineage>
</organism>
<dbReference type="InterPro" id="IPR007110">
    <property type="entry name" value="Ig-like_dom"/>
</dbReference>
<feature type="chain" id="PRO_5043141291" evidence="7">
    <location>
        <begin position="17"/>
        <end position="719"/>
    </location>
</feature>
<evidence type="ECO:0000256" key="6">
    <source>
        <dbReference type="SAM" id="Phobius"/>
    </source>
</evidence>
<evidence type="ECO:0000259" key="8">
    <source>
        <dbReference type="PROSITE" id="PS50835"/>
    </source>
</evidence>
<dbReference type="SUPFAM" id="SSF82895">
    <property type="entry name" value="TSP-1 type 1 repeat"/>
    <property type="match status" value="2"/>
</dbReference>
<reference evidence="9 10" key="2">
    <citation type="submission" date="2018-11" db="EMBL/GenBank/DDBJ databases">
        <authorList>
            <consortium name="Pathogen Informatics"/>
        </authorList>
    </citation>
    <scope>NUCLEOTIDE SEQUENCE [LARGE SCALE GENOMIC DNA]</scope>
    <source>
        <strain evidence="9 10">NST_G2</strain>
    </source>
</reference>
<dbReference type="SMART" id="SM00209">
    <property type="entry name" value="TSP1"/>
    <property type="match status" value="2"/>
</dbReference>
<feature type="domain" description="Ig-like" evidence="8">
    <location>
        <begin position="500"/>
        <end position="641"/>
    </location>
</feature>
<evidence type="ECO:0000313" key="11">
    <source>
        <dbReference type="WBParaSite" id="SSLN_0000714101-mRNA-1"/>
    </source>
</evidence>
<dbReference type="Gene3D" id="2.20.100.10">
    <property type="entry name" value="Thrombospondin type-1 (TSP1) repeat"/>
    <property type="match status" value="2"/>
</dbReference>
<dbReference type="InterPro" id="IPR003599">
    <property type="entry name" value="Ig_sub"/>
</dbReference>
<feature type="transmembrane region" description="Helical" evidence="6">
    <location>
        <begin position="669"/>
        <end position="689"/>
    </location>
</feature>
<evidence type="ECO:0000256" key="5">
    <source>
        <dbReference type="ARBA" id="ARBA00023157"/>
    </source>
</evidence>
<keyword evidence="4" id="KW-0677">Repeat</keyword>
<dbReference type="PROSITE" id="PS50092">
    <property type="entry name" value="TSP1"/>
    <property type="match status" value="2"/>
</dbReference>
<dbReference type="STRING" id="70667.A0A183SRS4"/>
<sequence>MRAVLTLFLFEVSVWAQSAEEICKRRSTWGPWRCPGDETACSAEEAVRYKCPEGNCVESSQCTSLHGFRMVGKCKEILEAGLCMPTWSTWTTWSSCSAACGSAERTRFRACVGAWKASSEGAPPGTCADPMRASEGMERRDCPMRRLCPRIAGGWGEWGPYSNCSAICGKGYRQRIRLCNRPAPQGGGVPCQGIDTQRQTTDRLERWPDSEVGERVRSTTHPLLAQLPGGRAAPHRICSLPHRRGADIDDRGELVSPKRQAGVNQAIIYDLRQTSHDVGLDGKGDAGIVEAATPEGVLGINLVQLALVGGSEPAFGGEPCKPPVEAKDLARLARLQLQRLASGLGSLDEDAAAIPHTAAISAIEDGSGRWDPCNRQACPYLKRLTLEEEEIIQADLRLQRPEATWIWSGEVPARRFDPVGLHCPGSRLSRVQIFEKRHRFPRARAYWTLSIGRSPLQPHNFPGVPLIDSRRLQITYDRLILRNLDSQDEGVYRFGYEYEPDKFATICFFAVYLADKTETVRSGEPFNLKCNARGLWPIIQQTKEDDWTVHWSYRPDETAQALGSKPMEKMWLSQIIVPLTEKDKRSSGQTQPASEGPSTVPLTLFDTEQRRLDAVEFLMSGQYVCTVTSKHNGTRERRFVTSSVYLKVIPPLTLFESLVKWLKVNRNNVMALFVTLLIVTITYILLIKIRAKRIASTRNMDEYGDEFQANLAVVDAKLG</sequence>
<keyword evidence="6" id="KW-1133">Transmembrane helix</keyword>
<keyword evidence="10" id="KW-1185">Reference proteome</keyword>
<keyword evidence="2" id="KW-0964">Secreted</keyword>
<dbReference type="WBParaSite" id="SSLN_0000714101-mRNA-1">
    <property type="protein sequence ID" value="SSLN_0000714101-mRNA-1"/>
    <property type="gene ID" value="SSLN_0000714101"/>
</dbReference>
<dbReference type="OrthoDB" id="6273859at2759"/>
<protein>
    <submittedName>
        <fullName evidence="11">Ig-like domain-containing protein</fullName>
    </submittedName>
</protein>
<gene>
    <name evidence="9" type="ORF">SSLN_LOCUS6922</name>
</gene>
<dbReference type="InterPro" id="IPR036383">
    <property type="entry name" value="TSP1_rpt_sf"/>
</dbReference>
<evidence type="ECO:0000256" key="2">
    <source>
        <dbReference type="ARBA" id="ARBA00022525"/>
    </source>
</evidence>
<evidence type="ECO:0000313" key="9">
    <source>
        <dbReference type="EMBL" id="VDL93307.1"/>
    </source>
</evidence>
<dbReference type="PANTHER" id="PTHR22906">
    <property type="entry name" value="PROPERDIN"/>
    <property type="match status" value="1"/>
</dbReference>
<reference evidence="11" key="1">
    <citation type="submission" date="2016-06" db="UniProtKB">
        <authorList>
            <consortium name="WormBaseParasite"/>
        </authorList>
    </citation>
    <scope>IDENTIFICATION</scope>
</reference>
<name>A0A183SRS4_SCHSO</name>